<dbReference type="GO" id="GO:0005832">
    <property type="term" value="C:chaperonin-containing T-complex"/>
    <property type="evidence" value="ECO:0007669"/>
    <property type="project" value="InterPro"/>
</dbReference>
<keyword evidence="4" id="KW-0963">Cytoplasm</keyword>
<dbReference type="NCBIfam" id="NF041083">
    <property type="entry name" value="thermosome_beta"/>
    <property type="match status" value="1"/>
</dbReference>
<evidence type="ECO:0000313" key="11">
    <source>
        <dbReference type="Proteomes" id="UP000693970"/>
    </source>
</evidence>
<evidence type="ECO:0000256" key="8">
    <source>
        <dbReference type="ARBA" id="ARBA00024677"/>
    </source>
</evidence>
<dbReference type="EMBL" id="JAGRRH010000017">
    <property type="protein sequence ID" value="KAG7352149.1"/>
    <property type="molecule type" value="Genomic_DNA"/>
</dbReference>
<evidence type="ECO:0000256" key="9">
    <source>
        <dbReference type="ARBA" id="ARBA00033237"/>
    </source>
</evidence>
<evidence type="ECO:0000256" key="6">
    <source>
        <dbReference type="ARBA" id="ARBA00022840"/>
    </source>
</evidence>
<comment type="similarity">
    <text evidence="2">Belongs to the TCP-1 chaperonin family.</text>
</comment>
<dbReference type="GO" id="GO:0051082">
    <property type="term" value="F:unfolded protein binding"/>
    <property type="evidence" value="ECO:0007669"/>
    <property type="project" value="InterPro"/>
</dbReference>
<evidence type="ECO:0000256" key="4">
    <source>
        <dbReference type="ARBA" id="ARBA00022490"/>
    </source>
</evidence>
<dbReference type="Proteomes" id="UP000693970">
    <property type="component" value="Unassembled WGS sequence"/>
</dbReference>
<comment type="subunit">
    <text evidence="3">Heterooligomeric complex of about 850 to 900 kDa that forms two stacked rings, 12 to 16 nm in diameter.</text>
</comment>
<dbReference type="PROSITE" id="PS00751">
    <property type="entry name" value="TCP1_2"/>
    <property type="match status" value="1"/>
</dbReference>
<keyword evidence="11" id="KW-1185">Reference proteome</keyword>
<sequence>MDNCSADFSFVCSGDEMSEATHPASSHELLHPLYKELIQLCDVAGKDKAAKTARDLESLIIALKEEIASEQSPPTGKRTEAVVALNPHSQLLEINLTSATNFPIKSIMETAYMGAGTEVDKGENARLSSLIGAMAIADLVKTTLGPKGMDKILQAVDPNDQSISVTNDGATILSKIPLDNAAAKVLVDMAKVQDKEVGDGTTSVAVLCGELLREAEQLLLQQRIHPQTICAGWRLATKVAKVALDQCATEGVTDDDLFKIASTTLSSKLVNAEKEHFARLCVSAVQRLKGSGNLDHIQIIKLPGGSLRDSYLEEGFLLQKSIGVGQPKRMENCKILLANTSMDTDKIKIYGSRVQVDSLNKVAEIEQAEKLKMKRKVDKILAHGCNVFINRQLIYNFPESLFTASKVMAIEHADFDGIERLAAVTGGEVVSTFDNPDKVQLGQCDVLEEVVIGETKVLRFGGCKSGAACSIVLRGSSNHILDEAERSIHDALCILAATLKYPRRIYGGGCTEVAMAEAIDKAAKETPGKQALAMSSFSKALLQLPMIVADNGGYDAADLVTKLRAAHAAGKSSCGLNMSNGTIGDMAELGVMESYRSKLQVVTSASEAAEMILRVDDIIKAAPRRREEMM</sequence>
<keyword evidence="7" id="KW-0143">Chaperone</keyword>
<dbReference type="InterPro" id="IPR053374">
    <property type="entry name" value="TCP-1_chaperonin"/>
</dbReference>
<evidence type="ECO:0000256" key="2">
    <source>
        <dbReference type="ARBA" id="ARBA00008020"/>
    </source>
</evidence>
<proteinExistence type="inferred from homology"/>
<keyword evidence="5" id="KW-0547">Nucleotide-binding</keyword>
<reference evidence="10" key="1">
    <citation type="journal article" date="2021" name="Sci. Rep.">
        <title>Diploid genomic architecture of Nitzschia inconspicua, an elite biomass production diatom.</title>
        <authorList>
            <person name="Oliver A."/>
            <person name="Podell S."/>
            <person name="Pinowska A."/>
            <person name="Traller J.C."/>
            <person name="Smith S.R."/>
            <person name="McClure R."/>
            <person name="Beliaev A."/>
            <person name="Bohutskyi P."/>
            <person name="Hill E.A."/>
            <person name="Rabines A."/>
            <person name="Zheng H."/>
            <person name="Allen L.Z."/>
            <person name="Kuo A."/>
            <person name="Grigoriev I.V."/>
            <person name="Allen A.E."/>
            <person name="Hazlebeck D."/>
            <person name="Allen E.E."/>
        </authorList>
    </citation>
    <scope>NUCLEOTIDE SEQUENCE</scope>
    <source>
        <strain evidence="10">Hildebrandi</strain>
    </source>
</reference>
<dbReference type="CDD" id="cd03336">
    <property type="entry name" value="TCP1_beta"/>
    <property type="match status" value="1"/>
</dbReference>
<dbReference type="InterPro" id="IPR017998">
    <property type="entry name" value="Chaperone_TCP-1"/>
</dbReference>
<evidence type="ECO:0000256" key="3">
    <source>
        <dbReference type="ARBA" id="ARBA00011531"/>
    </source>
</evidence>
<protein>
    <recommendedName>
        <fullName evidence="9">CCT-beta</fullName>
    </recommendedName>
</protein>
<dbReference type="AlphaFoldDB" id="A0A9K3KZ86"/>
<dbReference type="PROSITE" id="PS00995">
    <property type="entry name" value="TCP1_3"/>
    <property type="match status" value="1"/>
</dbReference>
<dbReference type="InterPro" id="IPR002194">
    <property type="entry name" value="Chaperonin_TCP-1_CS"/>
</dbReference>
<dbReference type="GO" id="GO:0005524">
    <property type="term" value="F:ATP binding"/>
    <property type="evidence" value="ECO:0007669"/>
    <property type="project" value="UniProtKB-KW"/>
</dbReference>
<comment type="subcellular location">
    <subcellularLocation>
        <location evidence="1">Cytoplasm</location>
    </subcellularLocation>
</comment>
<dbReference type="OrthoDB" id="10248520at2759"/>
<organism evidence="10 11">
    <name type="scientific">Nitzschia inconspicua</name>
    <dbReference type="NCBI Taxonomy" id="303405"/>
    <lineage>
        <taxon>Eukaryota</taxon>
        <taxon>Sar</taxon>
        <taxon>Stramenopiles</taxon>
        <taxon>Ochrophyta</taxon>
        <taxon>Bacillariophyta</taxon>
        <taxon>Bacillariophyceae</taxon>
        <taxon>Bacillariophycidae</taxon>
        <taxon>Bacillariales</taxon>
        <taxon>Bacillariaceae</taxon>
        <taxon>Nitzschia</taxon>
    </lineage>
</organism>
<evidence type="ECO:0000256" key="5">
    <source>
        <dbReference type="ARBA" id="ARBA00022741"/>
    </source>
</evidence>
<dbReference type="FunFam" id="3.50.7.10:FF:000002">
    <property type="entry name" value="T-complex protein 1 subunit beta"/>
    <property type="match status" value="1"/>
</dbReference>
<keyword evidence="6" id="KW-0067">ATP-binding</keyword>
<evidence type="ECO:0000256" key="7">
    <source>
        <dbReference type="ARBA" id="ARBA00023186"/>
    </source>
</evidence>
<evidence type="ECO:0000256" key="1">
    <source>
        <dbReference type="ARBA" id="ARBA00004496"/>
    </source>
</evidence>
<dbReference type="FunFam" id="1.10.560.10:FF:000017">
    <property type="entry name" value="T-complex protein 1 subunit eta"/>
    <property type="match status" value="1"/>
</dbReference>
<reference evidence="10" key="2">
    <citation type="submission" date="2021-04" db="EMBL/GenBank/DDBJ databases">
        <authorList>
            <person name="Podell S."/>
        </authorList>
    </citation>
    <scope>NUCLEOTIDE SEQUENCE</scope>
    <source>
        <strain evidence="10">Hildebrandi</strain>
    </source>
</reference>
<comment type="caution">
    <text evidence="10">The sequence shown here is derived from an EMBL/GenBank/DDBJ whole genome shotgun (WGS) entry which is preliminary data.</text>
</comment>
<dbReference type="PROSITE" id="PS00750">
    <property type="entry name" value="TCP1_1"/>
    <property type="match status" value="1"/>
</dbReference>
<evidence type="ECO:0000313" key="10">
    <source>
        <dbReference type="EMBL" id="KAG7352149.1"/>
    </source>
</evidence>
<accession>A0A9K3KZ86</accession>
<comment type="function">
    <text evidence="8">Molecular chaperone; assists the folding of proteins upon ATP hydrolysis. Known to play a role, in vitro, in the folding of actin and tubulin.</text>
</comment>
<dbReference type="Pfam" id="PF00118">
    <property type="entry name" value="Cpn60_TCP1"/>
    <property type="match status" value="1"/>
</dbReference>
<name>A0A9K3KZ86_9STRA</name>
<dbReference type="GO" id="GO:0016887">
    <property type="term" value="F:ATP hydrolysis activity"/>
    <property type="evidence" value="ECO:0007669"/>
    <property type="project" value="InterPro"/>
</dbReference>
<dbReference type="GO" id="GO:0140662">
    <property type="term" value="F:ATP-dependent protein folding chaperone"/>
    <property type="evidence" value="ECO:0007669"/>
    <property type="project" value="InterPro"/>
</dbReference>
<dbReference type="InterPro" id="IPR002423">
    <property type="entry name" value="Cpn60/GroEL/TCP-1"/>
</dbReference>
<dbReference type="PANTHER" id="PTHR11353">
    <property type="entry name" value="CHAPERONIN"/>
    <property type="match status" value="1"/>
</dbReference>
<dbReference type="InterPro" id="IPR012716">
    <property type="entry name" value="Chap_CCT_beta"/>
</dbReference>
<dbReference type="NCBIfam" id="TIGR02341">
    <property type="entry name" value="chap_CCT_beta"/>
    <property type="match status" value="1"/>
</dbReference>
<gene>
    <name evidence="10" type="ORF">IV203_008197</name>
</gene>